<reference evidence="1" key="1">
    <citation type="submission" date="2021-05" db="EMBL/GenBank/DDBJ databases">
        <authorList>
            <person name="Alioto T."/>
            <person name="Alioto T."/>
            <person name="Gomez Garrido J."/>
        </authorList>
    </citation>
    <scope>NUCLEOTIDE SEQUENCE</scope>
</reference>
<protein>
    <submittedName>
        <fullName evidence="1">(northern house mosquito) hypothetical protein</fullName>
    </submittedName>
</protein>
<evidence type="ECO:0000313" key="1">
    <source>
        <dbReference type="EMBL" id="CAG6483341.1"/>
    </source>
</evidence>
<accession>A0A8D8FTT2</accession>
<proteinExistence type="predicted"/>
<organism evidence="1">
    <name type="scientific">Culex pipiens</name>
    <name type="common">House mosquito</name>
    <dbReference type="NCBI Taxonomy" id="7175"/>
    <lineage>
        <taxon>Eukaryota</taxon>
        <taxon>Metazoa</taxon>
        <taxon>Ecdysozoa</taxon>
        <taxon>Arthropoda</taxon>
        <taxon>Hexapoda</taxon>
        <taxon>Insecta</taxon>
        <taxon>Pterygota</taxon>
        <taxon>Neoptera</taxon>
        <taxon>Endopterygota</taxon>
        <taxon>Diptera</taxon>
        <taxon>Nematocera</taxon>
        <taxon>Culicoidea</taxon>
        <taxon>Culicidae</taxon>
        <taxon>Culicinae</taxon>
        <taxon>Culicini</taxon>
        <taxon>Culex</taxon>
        <taxon>Culex</taxon>
    </lineage>
</organism>
<dbReference type="EMBL" id="HBUE01095952">
    <property type="protein sequence ID" value="CAG6483341.1"/>
    <property type="molecule type" value="Transcribed_RNA"/>
</dbReference>
<dbReference type="AlphaFoldDB" id="A0A8D8FTT2"/>
<name>A0A8D8FTT2_CULPI</name>
<sequence length="107" mass="11601">MFTTNGFEVRSSKICVNRNGDRRLGTPTGDGATTTASLLRGGTRFLLFRTFHLSVLFSTSSLMNESIASTFVLLRCWPNRIASAKGRSATGGWRTVSSAIVCFKSST</sequence>